<comment type="caution">
    <text evidence="2">The sequence shown here is derived from an EMBL/GenBank/DDBJ whole genome shotgun (WGS) entry which is preliminary data.</text>
</comment>
<dbReference type="PANTHER" id="PTHR45812">
    <property type="entry name" value="DNA POLYMERASE ZETA CATALYTIC SUBUNIT"/>
    <property type="match status" value="1"/>
</dbReference>
<dbReference type="Proteomes" id="UP001180020">
    <property type="component" value="Unassembled WGS sequence"/>
</dbReference>
<feature type="compositionally biased region" description="Polar residues" evidence="1">
    <location>
        <begin position="77"/>
        <end position="88"/>
    </location>
</feature>
<accession>A0AAV9CV43</accession>
<dbReference type="GO" id="GO:0016035">
    <property type="term" value="C:zeta DNA polymerase complex"/>
    <property type="evidence" value="ECO:0007669"/>
    <property type="project" value="InterPro"/>
</dbReference>
<name>A0AAV9CV43_ACOCL</name>
<dbReference type="GO" id="GO:0000724">
    <property type="term" value="P:double-strand break repair via homologous recombination"/>
    <property type="evidence" value="ECO:0007669"/>
    <property type="project" value="TreeGrafter"/>
</dbReference>
<dbReference type="EMBL" id="JAUJYO010000017">
    <property type="protein sequence ID" value="KAK1293031.1"/>
    <property type="molecule type" value="Genomic_DNA"/>
</dbReference>
<dbReference type="PANTHER" id="PTHR45812:SF1">
    <property type="entry name" value="DNA POLYMERASE ZETA CATALYTIC SUBUNIT"/>
    <property type="match status" value="1"/>
</dbReference>
<keyword evidence="3" id="KW-1185">Reference proteome</keyword>
<reference evidence="2" key="1">
    <citation type="journal article" date="2023" name="Nat. Commun.">
        <title>Diploid and tetraploid genomes of Acorus and the evolution of monocots.</title>
        <authorList>
            <person name="Ma L."/>
            <person name="Liu K.W."/>
            <person name="Li Z."/>
            <person name="Hsiao Y.Y."/>
            <person name="Qi Y."/>
            <person name="Fu T."/>
            <person name="Tang G.D."/>
            <person name="Zhang D."/>
            <person name="Sun W.H."/>
            <person name="Liu D.K."/>
            <person name="Li Y."/>
            <person name="Chen G.Z."/>
            <person name="Liu X.D."/>
            <person name="Liao X.Y."/>
            <person name="Jiang Y.T."/>
            <person name="Yu X."/>
            <person name="Hao Y."/>
            <person name="Huang J."/>
            <person name="Zhao X.W."/>
            <person name="Ke S."/>
            <person name="Chen Y.Y."/>
            <person name="Wu W.L."/>
            <person name="Hsu J.L."/>
            <person name="Lin Y.F."/>
            <person name="Huang M.D."/>
            <person name="Li C.Y."/>
            <person name="Huang L."/>
            <person name="Wang Z.W."/>
            <person name="Zhao X."/>
            <person name="Zhong W.Y."/>
            <person name="Peng D.H."/>
            <person name="Ahmad S."/>
            <person name="Lan S."/>
            <person name="Zhang J.S."/>
            <person name="Tsai W.C."/>
            <person name="Van de Peer Y."/>
            <person name="Liu Z.J."/>
        </authorList>
    </citation>
    <scope>NUCLEOTIDE SEQUENCE</scope>
    <source>
        <strain evidence="2">CP</strain>
    </source>
</reference>
<dbReference type="GO" id="GO:0042276">
    <property type="term" value="P:error-prone translesion synthesis"/>
    <property type="evidence" value="ECO:0007669"/>
    <property type="project" value="TreeGrafter"/>
</dbReference>
<feature type="compositionally biased region" description="Polar residues" evidence="1">
    <location>
        <begin position="96"/>
        <end position="116"/>
    </location>
</feature>
<proteinExistence type="predicted"/>
<organism evidence="2 3">
    <name type="scientific">Acorus calamus</name>
    <name type="common">Sweet flag</name>
    <dbReference type="NCBI Taxonomy" id="4465"/>
    <lineage>
        <taxon>Eukaryota</taxon>
        <taxon>Viridiplantae</taxon>
        <taxon>Streptophyta</taxon>
        <taxon>Embryophyta</taxon>
        <taxon>Tracheophyta</taxon>
        <taxon>Spermatophyta</taxon>
        <taxon>Magnoliopsida</taxon>
        <taxon>Liliopsida</taxon>
        <taxon>Acoraceae</taxon>
        <taxon>Acorus</taxon>
    </lineage>
</organism>
<gene>
    <name evidence="2" type="ORF">QJS10_CPB17g01400</name>
</gene>
<protein>
    <submittedName>
        <fullName evidence="2">Uncharacterized protein</fullName>
    </submittedName>
</protein>
<sequence>MASQSDPSTFSVRIVSIDYYMSPPIPDIDICYSHAYTEALSHAIEKALMDVKDEQKKIMVKFRDPQPSHYTGKFTYDSPSLQAESSGEASRGLLSLSPTVPSDPTTNGHDAFGNQTSHSVKRQSICELEGDSVLDGLCYLEGFV</sequence>
<evidence type="ECO:0000313" key="3">
    <source>
        <dbReference type="Proteomes" id="UP001180020"/>
    </source>
</evidence>
<dbReference type="InterPro" id="IPR030559">
    <property type="entry name" value="PolZ_Rev3"/>
</dbReference>
<reference evidence="2" key="2">
    <citation type="submission" date="2023-06" db="EMBL/GenBank/DDBJ databases">
        <authorList>
            <person name="Ma L."/>
            <person name="Liu K.-W."/>
            <person name="Li Z."/>
            <person name="Hsiao Y.-Y."/>
            <person name="Qi Y."/>
            <person name="Fu T."/>
            <person name="Tang G."/>
            <person name="Zhang D."/>
            <person name="Sun W.-H."/>
            <person name="Liu D.-K."/>
            <person name="Li Y."/>
            <person name="Chen G.-Z."/>
            <person name="Liu X.-D."/>
            <person name="Liao X.-Y."/>
            <person name="Jiang Y.-T."/>
            <person name="Yu X."/>
            <person name="Hao Y."/>
            <person name="Huang J."/>
            <person name="Zhao X.-W."/>
            <person name="Ke S."/>
            <person name="Chen Y.-Y."/>
            <person name="Wu W.-L."/>
            <person name="Hsu J.-L."/>
            <person name="Lin Y.-F."/>
            <person name="Huang M.-D."/>
            <person name="Li C.-Y."/>
            <person name="Huang L."/>
            <person name="Wang Z.-W."/>
            <person name="Zhao X."/>
            <person name="Zhong W.-Y."/>
            <person name="Peng D.-H."/>
            <person name="Ahmad S."/>
            <person name="Lan S."/>
            <person name="Zhang J.-S."/>
            <person name="Tsai W.-C."/>
            <person name="Van De Peer Y."/>
            <person name="Liu Z.-J."/>
        </authorList>
    </citation>
    <scope>NUCLEOTIDE SEQUENCE</scope>
    <source>
        <strain evidence="2">CP</strain>
        <tissue evidence="2">Leaves</tissue>
    </source>
</reference>
<dbReference type="GO" id="GO:0005634">
    <property type="term" value="C:nucleus"/>
    <property type="evidence" value="ECO:0007669"/>
    <property type="project" value="TreeGrafter"/>
</dbReference>
<dbReference type="GO" id="GO:0003887">
    <property type="term" value="F:DNA-directed DNA polymerase activity"/>
    <property type="evidence" value="ECO:0007669"/>
    <property type="project" value="TreeGrafter"/>
</dbReference>
<feature type="region of interest" description="Disordered" evidence="1">
    <location>
        <begin position="68"/>
        <end position="116"/>
    </location>
</feature>
<evidence type="ECO:0000313" key="2">
    <source>
        <dbReference type="EMBL" id="KAK1293031.1"/>
    </source>
</evidence>
<dbReference type="AlphaFoldDB" id="A0AAV9CV43"/>
<evidence type="ECO:0000256" key="1">
    <source>
        <dbReference type="SAM" id="MobiDB-lite"/>
    </source>
</evidence>